<dbReference type="RefSeq" id="WP_110296988.1">
    <property type="nucleotide sequence ID" value="NZ_QJJM01000001.1"/>
</dbReference>
<dbReference type="Proteomes" id="UP000248014">
    <property type="component" value="Unassembled WGS sequence"/>
</dbReference>
<protein>
    <submittedName>
        <fullName evidence="1">Phage gp36-like protein</fullName>
    </submittedName>
</protein>
<evidence type="ECO:0000313" key="1">
    <source>
        <dbReference type="EMBL" id="PXW78995.1"/>
    </source>
</evidence>
<keyword evidence="2" id="KW-1185">Reference proteome</keyword>
<name>A0A2V3VG29_9SPHN</name>
<proteinExistence type="predicted"/>
<accession>A0A2V3VG29</accession>
<evidence type="ECO:0000313" key="2">
    <source>
        <dbReference type="Proteomes" id="UP000248014"/>
    </source>
</evidence>
<sequence>MPLFATLADMQARFEARDLVQLTDEEGTGEIDAARVDAALIRADAIITGYVARRHKDVALLAGNQLLSDIACDLAFQELWRGDRPEHVKDRHKDAMKRLSDISAGTIVLDGGQEVAEPRPDAIMFPGQPNTFGRDSLKSF</sequence>
<gene>
    <name evidence="1" type="ORF">C7451_10157</name>
</gene>
<organism evidence="1 2">
    <name type="scientific">Blastomonas natatoria</name>
    <dbReference type="NCBI Taxonomy" id="34015"/>
    <lineage>
        <taxon>Bacteria</taxon>
        <taxon>Pseudomonadati</taxon>
        <taxon>Pseudomonadota</taxon>
        <taxon>Alphaproteobacteria</taxon>
        <taxon>Sphingomonadales</taxon>
        <taxon>Sphingomonadaceae</taxon>
        <taxon>Blastomonas</taxon>
    </lineage>
</organism>
<dbReference type="Pfam" id="PF07030">
    <property type="entry name" value="Phage_Mu_Gp36"/>
    <property type="match status" value="1"/>
</dbReference>
<dbReference type="AlphaFoldDB" id="A0A2V3VG29"/>
<dbReference type="OrthoDB" id="9812088at2"/>
<reference evidence="1 2" key="1">
    <citation type="submission" date="2018-05" db="EMBL/GenBank/DDBJ databases">
        <title>Genomic Encyclopedia of Type Strains, Phase IV (KMG-IV): sequencing the most valuable type-strain genomes for metagenomic binning, comparative biology and taxonomic classification.</title>
        <authorList>
            <person name="Goeker M."/>
        </authorList>
    </citation>
    <scope>NUCLEOTIDE SEQUENCE [LARGE SCALE GENOMIC DNA]</scope>
    <source>
        <strain evidence="1 2">DSM 3183</strain>
    </source>
</reference>
<dbReference type="InterPro" id="IPR009752">
    <property type="entry name" value="Phage_Mu_GpJ"/>
</dbReference>
<comment type="caution">
    <text evidence="1">The sequence shown here is derived from an EMBL/GenBank/DDBJ whole genome shotgun (WGS) entry which is preliminary data.</text>
</comment>
<dbReference type="EMBL" id="QJJM01000001">
    <property type="protein sequence ID" value="PXW78995.1"/>
    <property type="molecule type" value="Genomic_DNA"/>
</dbReference>